<reference evidence="2 3" key="1">
    <citation type="submission" date="2019-09" db="EMBL/GenBank/DDBJ databases">
        <title>A chromosome-level genome assembly of the Chinese tupelo Nyssa sinensis.</title>
        <authorList>
            <person name="Yang X."/>
            <person name="Kang M."/>
            <person name="Yang Y."/>
            <person name="Xiong H."/>
            <person name="Wang M."/>
            <person name="Zhang Z."/>
            <person name="Wang Z."/>
            <person name="Wu H."/>
            <person name="Ma T."/>
            <person name="Liu J."/>
            <person name="Xi Z."/>
        </authorList>
    </citation>
    <scope>NUCLEOTIDE SEQUENCE [LARGE SCALE GENOMIC DNA]</scope>
    <source>
        <strain evidence="2">J267</strain>
        <tissue evidence="2">Leaf</tissue>
    </source>
</reference>
<sequence length="91" mass="10067">MGSINVAEAWKEAEVVHVGGKVLCQDCTQGWNEWVHGAKPIKGCKVSITCMDDRSRVVYYGSDETDEAGDFEMIINKHINGKELNVKKVLG</sequence>
<evidence type="ECO:0000313" key="2">
    <source>
        <dbReference type="EMBL" id="KAA8518661.1"/>
    </source>
</evidence>
<organism evidence="2 3">
    <name type="scientific">Nyssa sinensis</name>
    <dbReference type="NCBI Taxonomy" id="561372"/>
    <lineage>
        <taxon>Eukaryota</taxon>
        <taxon>Viridiplantae</taxon>
        <taxon>Streptophyta</taxon>
        <taxon>Embryophyta</taxon>
        <taxon>Tracheophyta</taxon>
        <taxon>Spermatophyta</taxon>
        <taxon>Magnoliopsida</taxon>
        <taxon>eudicotyledons</taxon>
        <taxon>Gunneridae</taxon>
        <taxon>Pentapetalae</taxon>
        <taxon>asterids</taxon>
        <taxon>Cornales</taxon>
        <taxon>Nyssaceae</taxon>
        <taxon>Nyssa</taxon>
    </lineage>
</organism>
<proteinExistence type="predicted"/>
<dbReference type="OrthoDB" id="747559at2759"/>
<gene>
    <name evidence="2" type="ORF">F0562_016135</name>
</gene>
<name>A0A5J4ZNL8_9ASTE</name>
<protein>
    <submittedName>
        <fullName evidence="2">Uncharacterized protein</fullName>
    </submittedName>
</protein>
<dbReference type="EMBL" id="CM018050">
    <property type="protein sequence ID" value="KAA8518661.1"/>
    <property type="molecule type" value="Genomic_DNA"/>
</dbReference>
<evidence type="ECO:0000313" key="3">
    <source>
        <dbReference type="Proteomes" id="UP000325577"/>
    </source>
</evidence>
<dbReference type="GO" id="GO:0071944">
    <property type="term" value="C:cell periphery"/>
    <property type="evidence" value="ECO:0007669"/>
    <property type="project" value="TreeGrafter"/>
</dbReference>
<dbReference type="Proteomes" id="UP000325577">
    <property type="component" value="Linkage Group LG7"/>
</dbReference>
<dbReference type="AlphaFoldDB" id="A0A5J4ZNL8"/>
<dbReference type="Pfam" id="PF01190">
    <property type="entry name" value="Pollen_Ole_e_1"/>
    <property type="match status" value="1"/>
</dbReference>
<evidence type="ECO:0000256" key="1">
    <source>
        <dbReference type="ARBA" id="ARBA00022729"/>
    </source>
</evidence>
<dbReference type="PANTHER" id="PTHR33470">
    <property type="entry name" value="OS01G0164075 PROTEIN"/>
    <property type="match status" value="1"/>
</dbReference>
<dbReference type="PANTHER" id="PTHR33470:SF29">
    <property type="entry name" value="POLLEN OLE E 1 ALLERGEN AND EXTENSIN FAMILY PROTEIN"/>
    <property type="match status" value="1"/>
</dbReference>
<keyword evidence="3" id="KW-1185">Reference proteome</keyword>
<keyword evidence="1" id="KW-0732">Signal</keyword>
<accession>A0A5J4ZNL8</accession>